<dbReference type="GO" id="GO:0016829">
    <property type="term" value="F:lyase activity"/>
    <property type="evidence" value="ECO:0007669"/>
    <property type="project" value="UniProtKB-KW"/>
</dbReference>
<evidence type="ECO:0000313" key="6">
    <source>
        <dbReference type="Proteomes" id="UP000189475"/>
    </source>
</evidence>
<reference evidence="5 6" key="1">
    <citation type="submission" date="2017-02" db="EMBL/GenBank/DDBJ databases">
        <authorList>
            <person name="Peterson S.W."/>
        </authorList>
    </citation>
    <scope>NUCLEOTIDE SEQUENCE [LARGE SCALE GENOMIC DNA]</scope>
    <source>
        <strain evidence="5 6">CECT 9027</strain>
    </source>
</reference>
<evidence type="ECO:0000256" key="1">
    <source>
        <dbReference type="ARBA" id="ARBA00012524"/>
    </source>
</evidence>
<dbReference type="InterPro" id="IPR005551">
    <property type="entry name" value="CitX"/>
</dbReference>
<dbReference type="STRING" id="1918946.VPAL9027_00513"/>
<dbReference type="NCBIfam" id="TIGR03124">
    <property type="entry name" value="citrate_citX"/>
    <property type="match status" value="1"/>
</dbReference>
<dbReference type="RefSeq" id="WP_077312019.1">
    <property type="nucleotide sequence ID" value="NZ_AP024887.1"/>
</dbReference>
<evidence type="ECO:0000256" key="3">
    <source>
        <dbReference type="ARBA" id="ARBA00022695"/>
    </source>
</evidence>
<dbReference type="GO" id="GO:0051191">
    <property type="term" value="P:prosthetic group biosynthetic process"/>
    <property type="evidence" value="ECO:0007669"/>
    <property type="project" value="InterPro"/>
</dbReference>
<gene>
    <name evidence="5" type="primary">citX</name>
    <name evidence="5" type="ORF">VPAL9027_00513</name>
</gene>
<evidence type="ECO:0000256" key="4">
    <source>
        <dbReference type="ARBA" id="ARBA00048574"/>
    </source>
</evidence>
<evidence type="ECO:0000256" key="2">
    <source>
        <dbReference type="ARBA" id="ARBA00022679"/>
    </source>
</evidence>
<dbReference type="Proteomes" id="UP000189475">
    <property type="component" value="Unassembled WGS sequence"/>
</dbReference>
<name>A0A1R4B102_9VIBR</name>
<keyword evidence="5" id="KW-0456">Lyase</keyword>
<comment type="catalytic activity">
    <reaction evidence="4">
        <text>apo-[citrate lyase ACP] + 2'-(5''-triphospho-alpha-D-ribosyl)-3'-dephospho-CoA = holo-[citrate lyase ACP] + diphosphate</text>
        <dbReference type="Rhea" id="RHEA:16333"/>
        <dbReference type="Rhea" id="RHEA-COMP:10157"/>
        <dbReference type="Rhea" id="RHEA-COMP:10158"/>
        <dbReference type="ChEBI" id="CHEBI:29999"/>
        <dbReference type="ChEBI" id="CHEBI:33019"/>
        <dbReference type="ChEBI" id="CHEBI:61378"/>
        <dbReference type="ChEBI" id="CHEBI:82683"/>
        <dbReference type="EC" id="2.7.7.61"/>
    </reaction>
</comment>
<keyword evidence="2 5" id="KW-0808">Transferase</keyword>
<dbReference type="GO" id="GO:0050519">
    <property type="term" value="F:holo-citrate lyase synthase activity"/>
    <property type="evidence" value="ECO:0007669"/>
    <property type="project" value="UniProtKB-EC"/>
</dbReference>
<organism evidence="5 6">
    <name type="scientific">Vibrio palustris</name>
    <dbReference type="NCBI Taxonomy" id="1918946"/>
    <lineage>
        <taxon>Bacteria</taxon>
        <taxon>Pseudomonadati</taxon>
        <taxon>Pseudomonadota</taxon>
        <taxon>Gammaproteobacteria</taxon>
        <taxon>Vibrionales</taxon>
        <taxon>Vibrionaceae</taxon>
        <taxon>Vibrio</taxon>
    </lineage>
</organism>
<proteinExistence type="predicted"/>
<keyword evidence="3 5" id="KW-0548">Nucleotidyltransferase</keyword>
<dbReference type="EMBL" id="FUFT01000002">
    <property type="protein sequence ID" value="SJL82583.1"/>
    <property type="molecule type" value="Genomic_DNA"/>
</dbReference>
<protein>
    <recommendedName>
        <fullName evidence="1">citrate lyase holo-[acyl-carrier protein] synthase</fullName>
        <ecNumber evidence="1">2.7.7.61</ecNumber>
    </recommendedName>
</protein>
<dbReference type="NCBIfam" id="NF002383">
    <property type="entry name" value="PRK01392.1"/>
    <property type="match status" value="1"/>
</dbReference>
<dbReference type="Pfam" id="PF03802">
    <property type="entry name" value="CitX"/>
    <property type="match status" value="1"/>
</dbReference>
<sequence length="178" mass="20013">MAIPIDVEVGLSDLMKRRTARGYQQSAWIKRHSLPVISFRINMPGPVKMNHASLKVMNAGLQAVRKICAENGWTIIGSQKINEKTGPEAMICIQVPSATLLKKAMMEIENTHPLGRLMDLDVIDAEGKVISRQGVQLPRRRCLLCEKDGKLCARSRRHDLSDLMAVIEEMTHDYECYA</sequence>
<dbReference type="AlphaFoldDB" id="A0A1R4B102"/>
<evidence type="ECO:0000313" key="5">
    <source>
        <dbReference type="EMBL" id="SJL82583.1"/>
    </source>
</evidence>
<dbReference type="EC" id="2.7.7.61" evidence="1"/>
<dbReference type="OrthoDB" id="3196716at2"/>
<accession>A0A1R4B102</accession>
<keyword evidence="6" id="KW-1185">Reference proteome</keyword>